<dbReference type="GO" id="GO:0008234">
    <property type="term" value="F:cysteine-type peptidase activity"/>
    <property type="evidence" value="ECO:0007669"/>
    <property type="project" value="UniProtKB-KW"/>
</dbReference>
<dbReference type="PANTHER" id="PTHR47053">
    <property type="entry name" value="MUREIN DD-ENDOPEPTIDASE MEPH-RELATED"/>
    <property type="match status" value="1"/>
</dbReference>
<evidence type="ECO:0000256" key="4">
    <source>
        <dbReference type="ARBA" id="ARBA00022807"/>
    </source>
</evidence>
<protein>
    <submittedName>
        <fullName evidence="7">C40 family peptidase</fullName>
    </submittedName>
</protein>
<gene>
    <name evidence="7" type="ORF">KB893_010375</name>
</gene>
<dbReference type="SUPFAM" id="SSF54001">
    <property type="entry name" value="Cysteine proteinases"/>
    <property type="match status" value="1"/>
</dbReference>
<dbReference type="Proteomes" id="UP000675747">
    <property type="component" value="Unassembled WGS sequence"/>
</dbReference>
<comment type="similarity">
    <text evidence="1">Belongs to the peptidase C40 family.</text>
</comment>
<proteinExistence type="inferred from homology"/>
<evidence type="ECO:0000259" key="6">
    <source>
        <dbReference type="PROSITE" id="PS51935"/>
    </source>
</evidence>
<name>A0AAP2CCP6_9GAMM</name>
<keyword evidence="2" id="KW-0645">Protease</keyword>
<dbReference type="GO" id="GO:0006508">
    <property type="term" value="P:proteolysis"/>
    <property type="evidence" value="ECO:0007669"/>
    <property type="project" value="UniProtKB-KW"/>
</dbReference>
<dbReference type="InterPro" id="IPR038765">
    <property type="entry name" value="Papain-like_cys_pep_sf"/>
</dbReference>
<feature type="domain" description="NlpC/P60" evidence="6">
    <location>
        <begin position="72"/>
        <end position="198"/>
    </location>
</feature>
<organism evidence="7 8">
    <name type="scientific">Coralloluteibacterium stylophorae</name>
    <dbReference type="NCBI Taxonomy" id="1776034"/>
    <lineage>
        <taxon>Bacteria</taxon>
        <taxon>Pseudomonadati</taxon>
        <taxon>Pseudomonadota</taxon>
        <taxon>Gammaproteobacteria</taxon>
        <taxon>Lysobacterales</taxon>
        <taxon>Lysobacteraceae</taxon>
        <taxon>Coralloluteibacterium</taxon>
    </lineage>
</organism>
<keyword evidence="8" id="KW-1185">Reference proteome</keyword>
<dbReference type="InterPro" id="IPR051202">
    <property type="entry name" value="Peptidase_C40"/>
</dbReference>
<dbReference type="Gene3D" id="3.90.1720.10">
    <property type="entry name" value="endopeptidase domain like (from Nostoc punctiforme)"/>
    <property type="match status" value="1"/>
</dbReference>
<keyword evidence="5" id="KW-0732">Signal</keyword>
<evidence type="ECO:0000256" key="2">
    <source>
        <dbReference type="ARBA" id="ARBA00022670"/>
    </source>
</evidence>
<accession>A0AAP2CCP6</accession>
<keyword evidence="4" id="KW-0788">Thiol protease</keyword>
<dbReference type="PROSITE" id="PS51935">
    <property type="entry name" value="NLPC_P60"/>
    <property type="match status" value="1"/>
</dbReference>
<evidence type="ECO:0000256" key="3">
    <source>
        <dbReference type="ARBA" id="ARBA00022801"/>
    </source>
</evidence>
<dbReference type="Pfam" id="PF00877">
    <property type="entry name" value="NLPC_P60"/>
    <property type="match status" value="1"/>
</dbReference>
<feature type="signal peptide" evidence="5">
    <location>
        <begin position="1"/>
        <end position="23"/>
    </location>
</feature>
<keyword evidence="3" id="KW-0378">Hydrolase</keyword>
<evidence type="ECO:0000256" key="5">
    <source>
        <dbReference type="SAM" id="SignalP"/>
    </source>
</evidence>
<dbReference type="AlphaFoldDB" id="A0AAP2CCP6"/>
<evidence type="ECO:0000313" key="7">
    <source>
        <dbReference type="EMBL" id="MBS7457540.1"/>
    </source>
</evidence>
<dbReference type="EMBL" id="JAGQFT020000006">
    <property type="protein sequence ID" value="MBS7457540.1"/>
    <property type="molecule type" value="Genomic_DNA"/>
</dbReference>
<comment type="caution">
    <text evidence="7">The sequence shown here is derived from an EMBL/GenBank/DDBJ whole genome shotgun (WGS) entry which is preliminary data.</text>
</comment>
<evidence type="ECO:0000256" key="1">
    <source>
        <dbReference type="ARBA" id="ARBA00007074"/>
    </source>
</evidence>
<evidence type="ECO:0000313" key="8">
    <source>
        <dbReference type="Proteomes" id="UP000675747"/>
    </source>
</evidence>
<reference evidence="7 8" key="1">
    <citation type="journal article" date="2021" name="Microbiol. Resour. Announc.">
        <title>Draft Genome Sequence of Coralloluteibacterium stylophorae LMG 29479T.</title>
        <authorList>
            <person name="Karlyshev A.V."/>
            <person name="Kudryashova E.B."/>
            <person name="Ariskina E.V."/>
            <person name="Conroy A.P."/>
            <person name="Abidueva E.Y."/>
        </authorList>
    </citation>
    <scope>NUCLEOTIDE SEQUENCE [LARGE SCALE GENOMIC DNA]</scope>
    <source>
        <strain evidence="7 8">LMG 29479</strain>
    </source>
</reference>
<sequence>MTPKRLAGFAATALLFVAPALSAAPLDVPPAPASLLAAGGSLGGLTADRMGATVRPRPADAAAAQPKADVAPAWVDTVMARSMALLGTPYRWGGSSPEQGFDCSGLVRYVLGDSLAAELPRRSRDMARMRGAERIGDRSELAVGDLVFFGRSGRVDHVGIYVGDGRFVHAPSRGKAVRISSMGEAYWRKRYVEALRVKPARG</sequence>
<dbReference type="InterPro" id="IPR000064">
    <property type="entry name" value="NLP_P60_dom"/>
</dbReference>
<dbReference type="RefSeq" id="WP_213173665.1">
    <property type="nucleotide sequence ID" value="NZ_JAGQFT020000006.1"/>
</dbReference>
<dbReference type="PANTHER" id="PTHR47053:SF1">
    <property type="entry name" value="MUREIN DD-ENDOPEPTIDASE MEPH-RELATED"/>
    <property type="match status" value="1"/>
</dbReference>
<feature type="chain" id="PRO_5043032924" evidence="5">
    <location>
        <begin position="24"/>
        <end position="202"/>
    </location>
</feature>